<dbReference type="STRING" id="64791.A0A151WW75"/>
<name>A0A151WW75_9HYME</name>
<dbReference type="Gene3D" id="2.60.260.20">
    <property type="entry name" value="Urease metallochaperone UreE, N-terminal domain"/>
    <property type="match status" value="2"/>
</dbReference>
<evidence type="ECO:0000256" key="3">
    <source>
        <dbReference type="ARBA" id="ARBA00007541"/>
    </source>
</evidence>
<dbReference type="PANTHER" id="PTHR21634">
    <property type="entry name" value="RE13835P"/>
    <property type="match status" value="1"/>
</dbReference>
<keyword evidence="4" id="KW-0963">Cytoplasm</keyword>
<evidence type="ECO:0000259" key="9">
    <source>
        <dbReference type="PROSITE" id="PS51836"/>
    </source>
</evidence>
<dbReference type="Gene3D" id="1.10.287.110">
    <property type="entry name" value="DnaJ domain"/>
    <property type="match status" value="1"/>
</dbReference>
<dbReference type="PRINTS" id="PR02073">
    <property type="entry name" value="FOLLICULNIP1"/>
</dbReference>
<keyword evidence="6" id="KW-0458">Lysosome</keyword>
<dbReference type="InterPro" id="IPR028085">
    <property type="entry name" value="FNIP_mid_dom"/>
</dbReference>
<evidence type="ECO:0000256" key="6">
    <source>
        <dbReference type="ARBA" id="ARBA00023228"/>
    </source>
</evidence>
<dbReference type="InterPro" id="IPR036869">
    <property type="entry name" value="J_dom_sf"/>
</dbReference>
<evidence type="ECO:0000313" key="11">
    <source>
        <dbReference type="Proteomes" id="UP000075809"/>
    </source>
</evidence>
<dbReference type="InterPro" id="IPR018253">
    <property type="entry name" value="DnaJ_domain_CS"/>
</dbReference>
<dbReference type="GO" id="GO:0005765">
    <property type="term" value="C:lysosomal membrane"/>
    <property type="evidence" value="ECO:0007669"/>
    <property type="project" value="UniProtKB-SubCell"/>
</dbReference>
<dbReference type="InterPro" id="IPR026156">
    <property type="entry name" value="FNIP_fam"/>
</dbReference>
<dbReference type="Pfam" id="PF14638">
    <property type="entry name" value="FNIP_C"/>
    <property type="match status" value="1"/>
</dbReference>
<dbReference type="SUPFAM" id="SSF49493">
    <property type="entry name" value="HSP40/DnaJ peptide-binding domain"/>
    <property type="match status" value="2"/>
</dbReference>
<gene>
    <name evidence="10" type="ORF">ALC60_08940</name>
</gene>
<dbReference type="CDD" id="cd06257">
    <property type="entry name" value="DnaJ"/>
    <property type="match status" value="1"/>
</dbReference>
<dbReference type="PROSITE" id="PS50076">
    <property type="entry name" value="DNAJ_2"/>
    <property type="match status" value="1"/>
</dbReference>
<dbReference type="PRINTS" id="PR00625">
    <property type="entry name" value="JDOMAIN"/>
</dbReference>
<keyword evidence="11" id="KW-1185">Reference proteome</keyword>
<feature type="compositionally biased region" description="Polar residues" evidence="7">
    <location>
        <begin position="633"/>
        <end position="673"/>
    </location>
</feature>
<evidence type="ECO:0000256" key="5">
    <source>
        <dbReference type="ARBA" id="ARBA00023136"/>
    </source>
</evidence>
<dbReference type="InterPro" id="IPR001623">
    <property type="entry name" value="DnaJ_domain"/>
</dbReference>
<sequence length="1573" mass="177707">MVSQTSKSDLNINASHDKCMCTQRGINYYKVLSLGWNCNNTEIKEAYRQCAIRYNPARQKNEGAEAIFALAAEAYDVLSDPLRRAVYDQYGEGGLKNGVPRSERFVKPYVYHGEPMRTFREFFATENPYDDLLNILTEPQPLFEFPEGQGIKRKEEPLIKTLFLTLSEIFFGGIKKMKIQRLVLLGDDKSMTSSMEKILTIPIKPGIPAGTRIVFPEEGDQSPTKIPVQDIVSVADVIFVTEDRPHETFRREGSDLHTMVDIFLREALTGTVITLNTIDDRTLRIPITSIVTPDYTKCVSGEGMPFPANPKQKGDLILRFNIEFPVYLSLSNKNYIKKAFEVSRTDVEKKYVHRLILANKMRRNVNDDVPFRPFRRGVAIIHYYLGQSYDSSARDFIYSKRLFDPRDDAITNIDGGPWLIMMPLLDKLLPARKSSPRESAESLVSTQSTVSSAPIIAENDRIDRNSVLQVGANQVRILLFRECEWRGRKLLFDSMTVQKHRSKSETVCTAVNNNAEGKCEMPFNIRTAHDFENYGEFVLDVRKISGRIIALPDIRPNIGYLVRDKTVEDDVSLLSEMVFGTVAMTYRGSSFKVHSMNSPPCIMCTKIFPATEHGMCKTSERVLDEGLGRSTHMDSISSNTSMRSFQSRPSSGNLSSNDSHVGPRKSSTCSSIGSGWDIDIAPPSGSSQSLESNGSSGLGSLTSLRRRWLRAVSTSLGRADSDDAFGMQHWNENGSDGRDGHAKRHKTRLGLTMLVRLAQGHESQIKMRLLEHMAFLEGMLDRLRYFCIETSNINGFNSKRMQLTDRMCKATSRFVISLLHVLLDVDANIRTPLLWHDILLNSVTVNEKTNTLYRSLQQMCQLFDELDTKSTNFFLSTVVTAVLTYHLGWVYTVLSPHDRHMIEKLGSWYSCNPLWAQLGDLYGALGNPVKVAHTVIAGDPRKSDLINSVLSFLSYFIRSGTIQKYQEYRCTSQQDVQIATNMLEQARNKRPYLFSNKRSTCAFNDRNALIRGCESRVLPSRKSTQSSETGTDDINAQCTPRYPAERPRLSRSVSPLKRSGTMKSSLDTLMMKSTEALLDLKFLTKEFLLRENQKSEKYELVQEDRSKDTEKNFKVSNEVKIIVSEIESQEDITSKGYQPQDFLQFPMRSFEKKLGVHDTEENLATGKTELHQQLNNNVDPLKMFYSRPELSLDTNGGFIDEFKESQVFFTLGGEDKPAKLPLRSRLSNNCQCSYTFTRLPSTSAQLPEGVLRKIIQRNFPESSKSMQPPPEATSSMGARSIGFCLKCNGQGYAASQDYDSSKQVLETPTNATEVLRTCGSSEGSRTMRLSRSNSLEALMEANSVVELPMPQSRKISQVKAGLIREMGFTKTLMRNKTMNDETNILSTGYTWGLVLQGITKKKKRRKRKKLSEDEKNNSEIESEENWWSCMREEVMASARFPTIDQPVAEALCVLADLDTWHVGILSNNAPWQSPPLPVGMSRLVSNMLESFAYVWRKYHSPIHCIAILEAKLRELWLRSEALAEMMMSMEESDANVNSLMNALDLDAADIPLLLAVATTHSPEITQRFGLTLT</sequence>
<dbReference type="InterPro" id="IPR008971">
    <property type="entry name" value="HSP40/DnaJ_pept-bd"/>
</dbReference>
<organism evidence="10 11">
    <name type="scientific">Mycetomoellerius zeteki</name>
    <dbReference type="NCBI Taxonomy" id="64791"/>
    <lineage>
        <taxon>Eukaryota</taxon>
        <taxon>Metazoa</taxon>
        <taxon>Ecdysozoa</taxon>
        <taxon>Arthropoda</taxon>
        <taxon>Hexapoda</taxon>
        <taxon>Insecta</taxon>
        <taxon>Pterygota</taxon>
        <taxon>Neoptera</taxon>
        <taxon>Endopterygota</taxon>
        <taxon>Hymenoptera</taxon>
        <taxon>Apocrita</taxon>
        <taxon>Aculeata</taxon>
        <taxon>Formicoidea</taxon>
        <taxon>Formicidae</taxon>
        <taxon>Myrmicinae</taxon>
        <taxon>Mycetomoellerius</taxon>
    </lineage>
</organism>
<dbReference type="SUPFAM" id="SSF46565">
    <property type="entry name" value="Chaperone J-domain"/>
    <property type="match status" value="1"/>
</dbReference>
<feature type="region of interest" description="Disordered" evidence="7">
    <location>
        <begin position="627"/>
        <end position="674"/>
    </location>
</feature>
<protein>
    <submittedName>
        <fullName evidence="10">DnaJ like protein subfamily B member 13</fullName>
    </submittedName>
</protein>
<keyword evidence="5" id="KW-0472">Membrane</keyword>
<dbReference type="SMART" id="SM00271">
    <property type="entry name" value="DnaJ"/>
    <property type="match status" value="1"/>
</dbReference>
<dbReference type="GO" id="GO:0042030">
    <property type="term" value="F:ATPase inhibitor activity"/>
    <property type="evidence" value="ECO:0007669"/>
    <property type="project" value="TreeGrafter"/>
</dbReference>
<evidence type="ECO:0000256" key="2">
    <source>
        <dbReference type="ARBA" id="ARBA00004656"/>
    </source>
</evidence>
<comment type="subcellular location">
    <subcellularLocation>
        <location evidence="1">Cytoplasm</location>
    </subcellularLocation>
    <subcellularLocation>
        <location evidence="2">Lysosome membrane</location>
    </subcellularLocation>
</comment>
<feature type="domain" description="J" evidence="8">
    <location>
        <begin position="27"/>
        <end position="91"/>
    </location>
</feature>
<dbReference type="PROSITE" id="PS51836">
    <property type="entry name" value="DENN_FNIP12"/>
    <property type="match status" value="1"/>
</dbReference>
<dbReference type="GO" id="GO:0051082">
    <property type="term" value="F:unfolded protein binding"/>
    <property type="evidence" value="ECO:0007669"/>
    <property type="project" value="InterPro"/>
</dbReference>
<dbReference type="EMBL" id="KQ982699">
    <property type="protein sequence ID" value="KYQ51941.1"/>
    <property type="molecule type" value="Genomic_DNA"/>
</dbReference>
<dbReference type="Pfam" id="PF14637">
    <property type="entry name" value="FNIP_M"/>
    <property type="match status" value="1"/>
</dbReference>
<dbReference type="InterPro" id="IPR002939">
    <property type="entry name" value="DnaJ_C"/>
</dbReference>
<dbReference type="GO" id="GO:0051087">
    <property type="term" value="F:protein-folding chaperone binding"/>
    <property type="evidence" value="ECO:0007669"/>
    <property type="project" value="TreeGrafter"/>
</dbReference>
<evidence type="ECO:0000256" key="7">
    <source>
        <dbReference type="SAM" id="MobiDB-lite"/>
    </source>
</evidence>
<dbReference type="Pfam" id="PF14636">
    <property type="entry name" value="FNIP_N"/>
    <property type="match status" value="1"/>
</dbReference>
<dbReference type="FunFam" id="1.10.287.110:FF:000106">
    <property type="entry name" value="Putative heat shock protein-like protein"/>
    <property type="match status" value="1"/>
</dbReference>
<evidence type="ECO:0000259" key="8">
    <source>
        <dbReference type="PROSITE" id="PS50076"/>
    </source>
</evidence>
<feature type="compositionally biased region" description="Polar residues" evidence="7">
    <location>
        <begin position="1021"/>
        <end position="1038"/>
    </location>
</feature>
<dbReference type="PANTHER" id="PTHR21634:SF9">
    <property type="entry name" value="RE13835P"/>
    <property type="match status" value="1"/>
</dbReference>
<comment type="similarity">
    <text evidence="3">Belongs to the FNIP family.</text>
</comment>
<evidence type="ECO:0000256" key="4">
    <source>
        <dbReference type="ARBA" id="ARBA00022490"/>
    </source>
</evidence>
<feature type="domain" description="UDENN FNIP1/2-type" evidence="9">
    <location>
        <begin position="470"/>
        <end position="1560"/>
    </location>
</feature>
<accession>A0A151WW75</accession>
<evidence type="ECO:0000313" key="10">
    <source>
        <dbReference type="EMBL" id="KYQ51941.1"/>
    </source>
</evidence>
<dbReference type="FunFam" id="2.60.260.20:FF:000006">
    <property type="entry name" value="DnaJ subfamily B member 13"/>
    <property type="match status" value="1"/>
</dbReference>
<dbReference type="PROSITE" id="PS00636">
    <property type="entry name" value="DNAJ_1"/>
    <property type="match status" value="1"/>
</dbReference>
<dbReference type="Pfam" id="PF01556">
    <property type="entry name" value="DnaJ_C"/>
    <property type="match status" value="1"/>
</dbReference>
<evidence type="ECO:0000256" key="1">
    <source>
        <dbReference type="ARBA" id="ARBA00004496"/>
    </source>
</evidence>
<proteinExistence type="inferred from homology"/>
<dbReference type="Proteomes" id="UP000075809">
    <property type="component" value="Unassembled WGS sequence"/>
</dbReference>
<feature type="region of interest" description="Disordered" evidence="7">
    <location>
        <begin position="1019"/>
        <end position="1060"/>
    </location>
</feature>
<dbReference type="InterPro" id="IPR028086">
    <property type="entry name" value="FNIP_C_dom"/>
</dbReference>
<reference evidence="10 11" key="1">
    <citation type="submission" date="2015-09" db="EMBL/GenBank/DDBJ databases">
        <title>Trachymyrmex zeteki WGS genome.</title>
        <authorList>
            <person name="Nygaard S."/>
            <person name="Hu H."/>
            <person name="Boomsma J."/>
            <person name="Zhang G."/>
        </authorList>
    </citation>
    <scope>NUCLEOTIDE SEQUENCE [LARGE SCALE GENOMIC DNA]</scope>
    <source>
        <strain evidence="10">Tzet28-1</strain>
        <tissue evidence="10">Whole body</tissue>
    </source>
</reference>
<dbReference type="InterPro" id="IPR037545">
    <property type="entry name" value="DENN_FNIP1/2"/>
</dbReference>
<dbReference type="InterPro" id="IPR028084">
    <property type="entry name" value="FNIP_N_dom"/>
</dbReference>
<dbReference type="GO" id="GO:0006457">
    <property type="term" value="P:protein folding"/>
    <property type="evidence" value="ECO:0007669"/>
    <property type="project" value="InterPro"/>
</dbReference>
<dbReference type="CDD" id="cd10747">
    <property type="entry name" value="DnaJ_C"/>
    <property type="match status" value="1"/>
</dbReference>
<dbReference type="Pfam" id="PF00226">
    <property type="entry name" value="DnaJ"/>
    <property type="match status" value="1"/>
</dbReference>